<organism evidence="1 2">
    <name type="scientific">Panicum miliaceum</name>
    <name type="common">Proso millet</name>
    <name type="synonym">Broomcorn millet</name>
    <dbReference type="NCBI Taxonomy" id="4540"/>
    <lineage>
        <taxon>Eukaryota</taxon>
        <taxon>Viridiplantae</taxon>
        <taxon>Streptophyta</taxon>
        <taxon>Embryophyta</taxon>
        <taxon>Tracheophyta</taxon>
        <taxon>Spermatophyta</taxon>
        <taxon>Magnoliopsida</taxon>
        <taxon>Liliopsida</taxon>
        <taxon>Poales</taxon>
        <taxon>Poaceae</taxon>
        <taxon>PACMAD clade</taxon>
        <taxon>Panicoideae</taxon>
        <taxon>Panicodae</taxon>
        <taxon>Paniceae</taxon>
        <taxon>Panicinae</taxon>
        <taxon>Panicum</taxon>
        <taxon>Panicum sect. Panicum</taxon>
    </lineage>
</organism>
<sequence>MAKVVITSAILRRGAREGAAQLLPAAGSGRLLHTIFEIADLAGKTRGTTP</sequence>
<evidence type="ECO:0000313" key="2">
    <source>
        <dbReference type="Proteomes" id="UP000275267"/>
    </source>
</evidence>
<name>A0A3L6R6A1_PANMI</name>
<reference evidence="2" key="1">
    <citation type="journal article" date="2019" name="Nat. Commun.">
        <title>The genome of broomcorn millet.</title>
        <authorList>
            <person name="Zou C."/>
            <person name="Miki D."/>
            <person name="Li D."/>
            <person name="Tang Q."/>
            <person name="Xiao L."/>
            <person name="Rajput S."/>
            <person name="Deng P."/>
            <person name="Jia W."/>
            <person name="Huang R."/>
            <person name="Zhang M."/>
            <person name="Sun Y."/>
            <person name="Hu J."/>
            <person name="Fu X."/>
            <person name="Schnable P.S."/>
            <person name="Li F."/>
            <person name="Zhang H."/>
            <person name="Feng B."/>
            <person name="Zhu X."/>
            <person name="Liu R."/>
            <person name="Schnable J.C."/>
            <person name="Zhu J.-K."/>
            <person name="Zhang H."/>
        </authorList>
    </citation>
    <scope>NUCLEOTIDE SEQUENCE [LARGE SCALE GENOMIC DNA]</scope>
</reference>
<comment type="caution">
    <text evidence="1">The sequence shown here is derived from an EMBL/GenBank/DDBJ whole genome shotgun (WGS) entry which is preliminary data.</text>
</comment>
<protein>
    <submittedName>
        <fullName evidence="1">Uncharacterized protein</fullName>
    </submittedName>
</protein>
<gene>
    <name evidence="1" type="ORF">C2845_PM06G31550</name>
</gene>
<dbReference type="OrthoDB" id="10450549at2759"/>
<accession>A0A3L6R6A1</accession>
<dbReference type="Proteomes" id="UP000275267">
    <property type="component" value="Unassembled WGS sequence"/>
</dbReference>
<dbReference type="AlphaFoldDB" id="A0A3L6R6A1"/>
<dbReference type="EMBL" id="PQIB02000009">
    <property type="protein sequence ID" value="RLM98047.1"/>
    <property type="molecule type" value="Genomic_DNA"/>
</dbReference>
<proteinExistence type="predicted"/>
<evidence type="ECO:0000313" key="1">
    <source>
        <dbReference type="EMBL" id="RLM98047.1"/>
    </source>
</evidence>
<keyword evidence="2" id="KW-1185">Reference proteome</keyword>